<accession>A0A832GLA9</accession>
<dbReference type="PANTHER" id="PTHR12110">
    <property type="entry name" value="HYDROXYPYRUVATE ISOMERASE"/>
    <property type="match status" value="1"/>
</dbReference>
<dbReference type="InterPro" id="IPR050312">
    <property type="entry name" value="IolE/XylAMocC-like"/>
</dbReference>
<dbReference type="EMBL" id="DSZU01000047">
    <property type="protein sequence ID" value="HGV55033.1"/>
    <property type="molecule type" value="Genomic_DNA"/>
</dbReference>
<feature type="domain" description="Xylose isomerase-like TIM barrel" evidence="1">
    <location>
        <begin position="51"/>
        <end position="259"/>
    </location>
</feature>
<sequence length="265" mass="30963">MRQDNMGSVMEIRISIPFELLKEKYLEPLLEKGLPVEISLKPEVLDKEDRRAFRAVAKRLREKGLIPTIHLPFMDLSLAGFDTWIRKVSLKRLFQGMEIASIFEPLLCVFHSGYHPDYHRETKEEWRKIFIEESLPQILAFSCSLGLRLALENTFEPDPSFMRPIFETYQGELSWCFDPAHARVFSEVEELAWLEELYPYLREMHCHDNRGKWDDHLALGQGIVKFPEIFQFLKKHSALPLLTIEAKKEGDALSSLAYLSELLRP</sequence>
<dbReference type="InterPro" id="IPR013022">
    <property type="entry name" value="Xyl_isomerase-like_TIM-brl"/>
</dbReference>
<dbReference type="SUPFAM" id="SSF51658">
    <property type="entry name" value="Xylose isomerase-like"/>
    <property type="match status" value="1"/>
</dbReference>
<gene>
    <name evidence="2" type="ORF">ENT73_02940</name>
</gene>
<keyword evidence="2" id="KW-0413">Isomerase</keyword>
<organism evidence="2">
    <name type="scientific">Caldimicrobium thiodismutans</name>
    <dbReference type="NCBI Taxonomy" id="1653476"/>
    <lineage>
        <taxon>Bacteria</taxon>
        <taxon>Pseudomonadati</taxon>
        <taxon>Thermodesulfobacteriota</taxon>
        <taxon>Thermodesulfobacteria</taxon>
        <taxon>Thermodesulfobacteriales</taxon>
        <taxon>Thermodesulfobacteriaceae</taxon>
        <taxon>Caldimicrobium</taxon>
    </lineage>
</organism>
<dbReference type="Pfam" id="PF01261">
    <property type="entry name" value="AP_endonuc_2"/>
    <property type="match status" value="1"/>
</dbReference>
<dbReference type="InterPro" id="IPR036237">
    <property type="entry name" value="Xyl_isomerase-like_sf"/>
</dbReference>
<dbReference type="GO" id="GO:0016853">
    <property type="term" value="F:isomerase activity"/>
    <property type="evidence" value="ECO:0007669"/>
    <property type="project" value="UniProtKB-KW"/>
</dbReference>
<dbReference type="PANTHER" id="PTHR12110:SF21">
    <property type="entry name" value="XYLOSE ISOMERASE-LIKE TIM BARREL DOMAIN-CONTAINING PROTEIN"/>
    <property type="match status" value="1"/>
</dbReference>
<name>A0A832GLA9_9BACT</name>
<comment type="caution">
    <text evidence="2">The sequence shown here is derived from an EMBL/GenBank/DDBJ whole genome shotgun (WGS) entry which is preliminary data.</text>
</comment>
<dbReference type="AlphaFoldDB" id="A0A832GLA9"/>
<dbReference type="Gene3D" id="3.20.20.150">
    <property type="entry name" value="Divalent-metal-dependent TIM barrel enzymes"/>
    <property type="match status" value="1"/>
</dbReference>
<protein>
    <submittedName>
        <fullName evidence="2">Sugar phosphate isomerase/epimerase</fullName>
    </submittedName>
</protein>
<reference evidence="2" key="1">
    <citation type="journal article" date="2020" name="mSystems">
        <title>Genome- and Community-Level Interaction Insights into Carbon Utilization and Element Cycling Functions of Hydrothermarchaeota in Hydrothermal Sediment.</title>
        <authorList>
            <person name="Zhou Z."/>
            <person name="Liu Y."/>
            <person name="Xu W."/>
            <person name="Pan J."/>
            <person name="Luo Z.H."/>
            <person name="Li M."/>
        </authorList>
    </citation>
    <scope>NUCLEOTIDE SEQUENCE [LARGE SCALE GENOMIC DNA]</scope>
    <source>
        <strain evidence="2">SpSt-605</strain>
    </source>
</reference>
<proteinExistence type="predicted"/>
<evidence type="ECO:0000259" key="1">
    <source>
        <dbReference type="Pfam" id="PF01261"/>
    </source>
</evidence>
<evidence type="ECO:0000313" key="2">
    <source>
        <dbReference type="EMBL" id="HGV55033.1"/>
    </source>
</evidence>